<keyword evidence="3" id="KW-0949">S-adenosyl-L-methionine</keyword>
<feature type="domain" description="Methyltransferase" evidence="5">
    <location>
        <begin position="67"/>
        <end position="175"/>
    </location>
</feature>
<dbReference type="GO" id="GO:0016279">
    <property type="term" value="F:protein-lysine N-methyltransferase activity"/>
    <property type="evidence" value="ECO:0007669"/>
    <property type="project" value="InterPro"/>
</dbReference>
<proteinExistence type="predicted"/>
<dbReference type="SUPFAM" id="SSF53335">
    <property type="entry name" value="S-adenosyl-L-methionine-dependent methyltransferases"/>
    <property type="match status" value="1"/>
</dbReference>
<dbReference type="CDD" id="cd02440">
    <property type="entry name" value="AdoMet_MTases"/>
    <property type="match status" value="1"/>
</dbReference>
<dbReference type="InterPro" id="IPR029063">
    <property type="entry name" value="SAM-dependent_MTases_sf"/>
</dbReference>
<dbReference type="PANTHER" id="PTHR13610">
    <property type="entry name" value="METHYLTRANSFERASE DOMAIN-CONTAINING PROTEIN"/>
    <property type="match status" value="1"/>
</dbReference>
<evidence type="ECO:0000256" key="2">
    <source>
        <dbReference type="ARBA" id="ARBA00022679"/>
    </source>
</evidence>
<name>A0A8J3E0L2_9RHOB</name>
<keyword evidence="4" id="KW-0732">Signal</keyword>
<gene>
    <name evidence="6" type="ORF">GCM10007276_34090</name>
</gene>
<evidence type="ECO:0000313" key="6">
    <source>
        <dbReference type="EMBL" id="GGE54191.1"/>
    </source>
</evidence>
<reference evidence="6" key="2">
    <citation type="submission" date="2020-09" db="EMBL/GenBank/DDBJ databases">
        <authorList>
            <person name="Sun Q."/>
            <person name="Sedlacek I."/>
        </authorList>
    </citation>
    <scope>NUCLEOTIDE SEQUENCE</scope>
    <source>
        <strain evidence="6">CCM 7684</strain>
    </source>
</reference>
<organism evidence="6 7">
    <name type="scientific">Agaricicola taiwanensis</name>
    <dbReference type="NCBI Taxonomy" id="591372"/>
    <lineage>
        <taxon>Bacteria</taxon>
        <taxon>Pseudomonadati</taxon>
        <taxon>Pseudomonadota</taxon>
        <taxon>Alphaproteobacteria</taxon>
        <taxon>Rhodobacterales</taxon>
        <taxon>Paracoccaceae</taxon>
        <taxon>Agaricicola</taxon>
    </lineage>
</organism>
<dbReference type="Proteomes" id="UP000602745">
    <property type="component" value="Unassembled WGS sequence"/>
</dbReference>
<comment type="caution">
    <text evidence="6">The sequence shown here is derived from an EMBL/GenBank/DDBJ whole genome shotgun (WGS) entry which is preliminary data.</text>
</comment>
<sequence length="275" mass="29991">MTRLPSLVLAGALSALTLQVALAQQEQPAATTESYNPVSGQAGKDVVWVPTQQNLVDRMLDMAKVTKDDKVVDLGSGDGRTVITAAKRGARAHGIEYNPDMVGLARRNAEQEGVSDRATFEQGDIFEKDFSDADVVTLFLLTQLNVKLRPTLLEMEPGTRVVSNTFTMEDWVPDETVDAGADCTSFCRAYKWIIPAKVEGSWRLDGGELKLAQTYQMLSGTLSRDGTAHEISDAKMNGREISFMANGQRYVGEVQENRISGTIEGGSAWEAERAI</sequence>
<evidence type="ECO:0000256" key="4">
    <source>
        <dbReference type="SAM" id="SignalP"/>
    </source>
</evidence>
<dbReference type="PANTHER" id="PTHR13610:SF11">
    <property type="entry name" value="METHYLTRANSFERASE DOMAIN-CONTAINING PROTEIN"/>
    <property type="match status" value="1"/>
</dbReference>
<dbReference type="GO" id="GO:0032259">
    <property type="term" value="P:methylation"/>
    <property type="evidence" value="ECO:0007669"/>
    <property type="project" value="UniProtKB-KW"/>
</dbReference>
<dbReference type="InterPro" id="IPR026170">
    <property type="entry name" value="FAM173A/B"/>
</dbReference>
<dbReference type="AlphaFoldDB" id="A0A8J3E0L2"/>
<keyword evidence="2" id="KW-0808">Transferase</keyword>
<reference evidence="6" key="1">
    <citation type="journal article" date="2014" name="Int. J. Syst. Evol. Microbiol.">
        <title>Complete genome sequence of Corynebacterium casei LMG S-19264T (=DSM 44701T), isolated from a smear-ripened cheese.</title>
        <authorList>
            <consortium name="US DOE Joint Genome Institute (JGI-PGF)"/>
            <person name="Walter F."/>
            <person name="Albersmeier A."/>
            <person name="Kalinowski J."/>
            <person name="Ruckert C."/>
        </authorList>
    </citation>
    <scope>NUCLEOTIDE SEQUENCE</scope>
    <source>
        <strain evidence="6">CCM 7684</strain>
    </source>
</reference>
<evidence type="ECO:0000313" key="7">
    <source>
        <dbReference type="Proteomes" id="UP000602745"/>
    </source>
</evidence>
<evidence type="ECO:0000259" key="5">
    <source>
        <dbReference type="Pfam" id="PF13847"/>
    </source>
</evidence>
<dbReference type="EMBL" id="BMCP01000007">
    <property type="protein sequence ID" value="GGE54191.1"/>
    <property type="molecule type" value="Genomic_DNA"/>
</dbReference>
<feature type="signal peptide" evidence="4">
    <location>
        <begin position="1"/>
        <end position="23"/>
    </location>
</feature>
<keyword evidence="7" id="KW-1185">Reference proteome</keyword>
<evidence type="ECO:0000256" key="3">
    <source>
        <dbReference type="ARBA" id="ARBA00022691"/>
    </source>
</evidence>
<protein>
    <submittedName>
        <fullName evidence="6">Methyltransferase</fullName>
    </submittedName>
</protein>
<dbReference type="InterPro" id="IPR025714">
    <property type="entry name" value="Methyltranfer_dom"/>
</dbReference>
<feature type="chain" id="PRO_5035176828" evidence="4">
    <location>
        <begin position="24"/>
        <end position="275"/>
    </location>
</feature>
<evidence type="ECO:0000256" key="1">
    <source>
        <dbReference type="ARBA" id="ARBA00022603"/>
    </source>
</evidence>
<dbReference type="RefSeq" id="WP_188411035.1">
    <property type="nucleotide sequence ID" value="NZ_BMCP01000007.1"/>
</dbReference>
<keyword evidence="1 6" id="KW-0489">Methyltransferase</keyword>
<dbReference type="Pfam" id="PF13847">
    <property type="entry name" value="Methyltransf_31"/>
    <property type="match status" value="1"/>
</dbReference>
<accession>A0A8J3E0L2</accession>
<dbReference type="Gene3D" id="3.40.50.150">
    <property type="entry name" value="Vaccinia Virus protein VP39"/>
    <property type="match status" value="1"/>
</dbReference>